<keyword evidence="2" id="KW-1185">Reference proteome</keyword>
<dbReference type="AlphaFoldDB" id="A0A9N9C987"/>
<protein>
    <submittedName>
        <fullName evidence="1">10100_t:CDS:1</fullName>
    </submittedName>
</protein>
<proteinExistence type="predicted"/>
<reference evidence="1" key="1">
    <citation type="submission" date="2021-06" db="EMBL/GenBank/DDBJ databases">
        <authorList>
            <person name="Kallberg Y."/>
            <person name="Tangrot J."/>
            <person name="Rosling A."/>
        </authorList>
    </citation>
    <scope>NUCLEOTIDE SEQUENCE</scope>
    <source>
        <strain evidence="1">AZ414A</strain>
    </source>
</reference>
<dbReference type="EMBL" id="CAJVPK010001631">
    <property type="protein sequence ID" value="CAG8593514.1"/>
    <property type="molecule type" value="Genomic_DNA"/>
</dbReference>
<evidence type="ECO:0000313" key="1">
    <source>
        <dbReference type="EMBL" id="CAG8593514.1"/>
    </source>
</evidence>
<feature type="non-terminal residue" evidence="1">
    <location>
        <position position="1"/>
    </location>
</feature>
<comment type="caution">
    <text evidence="1">The sequence shown here is derived from an EMBL/GenBank/DDBJ whole genome shotgun (WGS) entry which is preliminary data.</text>
</comment>
<organism evidence="1 2">
    <name type="scientific">Diversispora eburnea</name>
    <dbReference type="NCBI Taxonomy" id="1213867"/>
    <lineage>
        <taxon>Eukaryota</taxon>
        <taxon>Fungi</taxon>
        <taxon>Fungi incertae sedis</taxon>
        <taxon>Mucoromycota</taxon>
        <taxon>Glomeromycotina</taxon>
        <taxon>Glomeromycetes</taxon>
        <taxon>Diversisporales</taxon>
        <taxon>Diversisporaceae</taxon>
        <taxon>Diversispora</taxon>
    </lineage>
</organism>
<gene>
    <name evidence="1" type="ORF">DEBURN_LOCUS9175</name>
</gene>
<accession>A0A9N9C987</accession>
<evidence type="ECO:0000313" key="2">
    <source>
        <dbReference type="Proteomes" id="UP000789706"/>
    </source>
</evidence>
<name>A0A9N9C987_9GLOM</name>
<sequence>TPTILKSQEIQLNLQDKPTTQLNLQDKLTKKRKRQTTVKEKNILDSICEGDSMPTDNKINNILTELNTISSN</sequence>
<dbReference type="Proteomes" id="UP000789706">
    <property type="component" value="Unassembled WGS sequence"/>
</dbReference>